<dbReference type="SUPFAM" id="SSF51658">
    <property type="entry name" value="Xylose isomerase-like"/>
    <property type="match status" value="1"/>
</dbReference>
<comment type="caution">
    <text evidence="2">The sequence shown here is derived from an EMBL/GenBank/DDBJ whole genome shotgun (WGS) entry which is preliminary data.</text>
</comment>
<sequence length="315" mass="34701">MAFRLGVCVFSFAAARPPTMDDLLALAHRFGLQSVEADVKLLGAAPHTRRQLEKWGLRCVVAGGQLLRTDIVALLQTTHAVGASVVRLVLSGVLEGERYKVDGGNWHAHLQRCAHRLREIAPLLERYGVALALENHQDATAEELVWLCEQAGSPLVGVCLDTGNPLAVLQHPVTFAKTVAPWVRDVHLKDYQAFQTMEGFCLKRCPLGAGIVDFAGILRALAAQRSDDLPLHIELGAVTARHIRWRTAAWWQSFPADHRKQAAEALALIERRALTGDWRTPHERGADGAMQRAVELDEFAQSVAFAQTLLRRSEG</sequence>
<evidence type="ECO:0000313" key="2">
    <source>
        <dbReference type="EMBL" id="GBC99520.1"/>
    </source>
</evidence>
<evidence type="ECO:0000259" key="1">
    <source>
        <dbReference type="Pfam" id="PF01261"/>
    </source>
</evidence>
<organism evidence="2 3">
    <name type="scientific">Candidatus Fervidibacter japonicus</name>
    <dbReference type="NCBI Taxonomy" id="2035412"/>
    <lineage>
        <taxon>Bacteria</taxon>
        <taxon>Candidatus Fervidibacterota</taxon>
        <taxon>Candidatus Fervidibacter</taxon>
    </lineage>
</organism>
<gene>
    <name evidence="2" type="ORF">HRbin17_02045</name>
</gene>
<dbReference type="InterPro" id="IPR036237">
    <property type="entry name" value="Xyl_isomerase-like_sf"/>
</dbReference>
<name>A0A2H5XEB3_9BACT</name>
<protein>
    <recommendedName>
        <fullName evidence="1">Xylose isomerase-like TIM barrel domain-containing protein</fullName>
    </recommendedName>
</protein>
<accession>A0A2H5XEB3</accession>
<dbReference type="InterPro" id="IPR050312">
    <property type="entry name" value="IolE/XylAMocC-like"/>
</dbReference>
<dbReference type="EMBL" id="BEHT01000029">
    <property type="protein sequence ID" value="GBC99520.1"/>
    <property type="molecule type" value="Genomic_DNA"/>
</dbReference>
<dbReference type="AlphaFoldDB" id="A0A2H5XEB3"/>
<evidence type="ECO:0000313" key="3">
    <source>
        <dbReference type="Proteomes" id="UP000236173"/>
    </source>
</evidence>
<dbReference type="PANTHER" id="PTHR12110:SF53">
    <property type="entry name" value="BLR5974 PROTEIN"/>
    <property type="match status" value="1"/>
</dbReference>
<dbReference type="InterPro" id="IPR013022">
    <property type="entry name" value="Xyl_isomerase-like_TIM-brl"/>
</dbReference>
<reference evidence="3" key="1">
    <citation type="submission" date="2017-09" db="EMBL/GenBank/DDBJ databases">
        <title>Metaegenomics of thermophilic ammonia-oxidizing enrichment culture.</title>
        <authorList>
            <person name="Kato S."/>
            <person name="Suzuki K."/>
        </authorList>
    </citation>
    <scope>NUCLEOTIDE SEQUENCE [LARGE SCALE GENOMIC DNA]</scope>
</reference>
<dbReference type="Proteomes" id="UP000236173">
    <property type="component" value="Unassembled WGS sequence"/>
</dbReference>
<dbReference type="PANTHER" id="PTHR12110">
    <property type="entry name" value="HYDROXYPYRUVATE ISOMERASE"/>
    <property type="match status" value="1"/>
</dbReference>
<proteinExistence type="predicted"/>
<feature type="domain" description="Xylose isomerase-like TIM barrel" evidence="1">
    <location>
        <begin position="69"/>
        <end position="238"/>
    </location>
</feature>
<dbReference type="Pfam" id="PF01261">
    <property type="entry name" value="AP_endonuc_2"/>
    <property type="match status" value="1"/>
</dbReference>
<dbReference type="Gene3D" id="3.20.20.150">
    <property type="entry name" value="Divalent-metal-dependent TIM barrel enzymes"/>
    <property type="match status" value="1"/>
</dbReference>